<name>A0AC60PSQ1_IXOPE</name>
<dbReference type="Proteomes" id="UP000805193">
    <property type="component" value="Unassembled WGS sequence"/>
</dbReference>
<dbReference type="EMBL" id="JABSTQ010010011">
    <property type="protein sequence ID" value="KAG0424133.1"/>
    <property type="molecule type" value="Genomic_DNA"/>
</dbReference>
<comment type="caution">
    <text evidence="1">The sequence shown here is derived from an EMBL/GenBank/DDBJ whole genome shotgun (WGS) entry which is preliminary data.</text>
</comment>
<protein>
    <submittedName>
        <fullName evidence="1">Uncharacterized protein</fullName>
    </submittedName>
</protein>
<keyword evidence="2" id="KW-1185">Reference proteome</keyword>
<gene>
    <name evidence="1" type="ORF">HPB47_000119</name>
</gene>
<reference evidence="1 2" key="1">
    <citation type="journal article" date="2020" name="Cell">
        <title>Large-Scale Comparative Analyses of Tick Genomes Elucidate Their Genetic Diversity and Vector Capacities.</title>
        <authorList>
            <consortium name="Tick Genome and Microbiome Consortium (TIGMIC)"/>
            <person name="Jia N."/>
            <person name="Wang J."/>
            <person name="Shi W."/>
            <person name="Du L."/>
            <person name="Sun Y."/>
            <person name="Zhan W."/>
            <person name="Jiang J.F."/>
            <person name="Wang Q."/>
            <person name="Zhang B."/>
            <person name="Ji P."/>
            <person name="Bell-Sakyi L."/>
            <person name="Cui X.M."/>
            <person name="Yuan T.T."/>
            <person name="Jiang B.G."/>
            <person name="Yang W.F."/>
            <person name="Lam T.T."/>
            <person name="Chang Q.C."/>
            <person name="Ding S.J."/>
            <person name="Wang X.J."/>
            <person name="Zhu J.G."/>
            <person name="Ruan X.D."/>
            <person name="Zhao L."/>
            <person name="Wei J.T."/>
            <person name="Ye R.Z."/>
            <person name="Que T.C."/>
            <person name="Du C.H."/>
            <person name="Zhou Y.H."/>
            <person name="Cheng J.X."/>
            <person name="Dai P.F."/>
            <person name="Guo W.B."/>
            <person name="Han X.H."/>
            <person name="Huang E.J."/>
            <person name="Li L.F."/>
            <person name="Wei W."/>
            <person name="Gao Y.C."/>
            <person name="Liu J.Z."/>
            <person name="Shao H.Z."/>
            <person name="Wang X."/>
            <person name="Wang C.C."/>
            <person name="Yang T.C."/>
            <person name="Huo Q.B."/>
            <person name="Li W."/>
            <person name="Chen H.Y."/>
            <person name="Chen S.E."/>
            <person name="Zhou L.G."/>
            <person name="Ni X.B."/>
            <person name="Tian J.H."/>
            <person name="Sheng Y."/>
            <person name="Liu T."/>
            <person name="Pan Y.S."/>
            <person name="Xia L.Y."/>
            <person name="Li J."/>
            <person name="Zhao F."/>
            <person name="Cao W.C."/>
        </authorList>
    </citation>
    <scope>NUCLEOTIDE SEQUENCE [LARGE SCALE GENOMIC DNA]</scope>
    <source>
        <strain evidence="1">Iper-2018</strain>
    </source>
</reference>
<sequence length="322" mass="35872">MQVNSEGALTKLNPELYMASNSWQCRHNLMALERFQKSFKRDAKGEEQYLDLGCGTGDFTREDMLPHCLPCGRIVAVDVSKDMVEHARGHFAHPKIVYDVLNAVEDDVSCFVGRYGQFDHVFSLFCLNRVKHQAKAFKNIALLMKPGGSCLLLFVASTPLTGFRQELALRTRWAKYAQVCHDLVPPTHDLKGDDALELYMKDLLMAANLTPSVCEVVHVRFDFPDLESLTRSYLAWNPMMTLVMEEERPLFLEDIKVQARKLWSIKEGAPVKAGVSRVASPRTPSSAGGTCTLGARCLVSSVATDPSHVGHHTRTQGAGHLL</sequence>
<evidence type="ECO:0000313" key="1">
    <source>
        <dbReference type="EMBL" id="KAG0424133.1"/>
    </source>
</evidence>
<proteinExistence type="predicted"/>
<organism evidence="1 2">
    <name type="scientific">Ixodes persulcatus</name>
    <name type="common">Taiga tick</name>
    <dbReference type="NCBI Taxonomy" id="34615"/>
    <lineage>
        <taxon>Eukaryota</taxon>
        <taxon>Metazoa</taxon>
        <taxon>Ecdysozoa</taxon>
        <taxon>Arthropoda</taxon>
        <taxon>Chelicerata</taxon>
        <taxon>Arachnida</taxon>
        <taxon>Acari</taxon>
        <taxon>Parasitiformes</taxon>
        <taxon>Ixodida</taxon>
        <taxon>Ixodoidea</taxon>
        <taxon>Ixodidae</taxon>
        <taxon>Ixodinae</taxon>
        <taxon>Ixodes</taxon>
    </lineage>
</organism>
<accession>A0AC60PSQ1</accession>
<evidence type="ECO:0000313" key="2">
    <source>
        <dbReference type="Proteomes" id="UP000805193"/>
    </source>
</evidence>